<name>A0A6L7GHE0_9SPHN</name>
<dbReference type="SUPFAM" id="SSF89796">
    <property type="entry name" value="CoA-transferase family III (CaiB/BaiF)"/>
    <property type="match status" value="2"/>
</dbReference>
<protein>
    <submittedName>
        <fullName evidence="3">CoA transferase</fullName>
    </submittedName>
</protein>
<dbReference type="Gene3D" id="3.30.1540.10">
    <property type="entry name" value="formyl-coa transferase, domain 3"/>
    <property type="match status" value="1"/>
</dbReference>
<organism evidence="3 4">
    <name type="scientific">Allopontixanthobacter confluentis</name>
    <dbReference type="NCBI Taxonomy" id="1849021"/>
    <lineage>
        <taxon>Bacteria</taxon>
        <taxon>Pseudomonadati</taxon>
        <taxon>Pseudomonadota</taxon>
        <taxon>Alphaproteobacteria</taxon>
        <taxon>Sphingomonadales</taxon>
        <taxon>Erythrobacteraceae</taxon>
        <taxon>Allopontixanthobacter</taxon>
    </lineage>
</organism>
<dbReference type="PANTHER" id="PTHR48228:SF6">
    <property type="entry name" value="L-CARNITINE COA-TRANSFERASE"/>
    <property type="match status" value="1"/>
</dbReference>
<evidence type="ECO:0000313" key="3">
    <source>
        <dbReference type="EMBL" id="MXP14915.1"/>
    </source>
</evidence>
<dbReference type="InterPro" id="IPR023606">
    <property type="entry name" value="CoA-Trfase_III_dom_1_sf"/>
</dbReference>
<dbReference type="RefSeq" id="WP_160601516.1">
    <property type="nucleotide sequence ID" value="NZ_WTYU01000002.1"/>
</dbReference>
<dbReference type="InterPro" id="IPR044855">
    <property type="entry name" value="CoA-Trfase_III_dom3_sf"/>
</dbReference>
<sequence length="769" mass="81678">MSANAPAVDGEGGAVTGRPLAGIRLLELTQGAMAAIARYFAELGADVIRLEPAKGAADRREGMMAASPFSDAASIPFHAANLGKRSAPDTCFDTLVADADILVMPHGARDAEALRKAYPRLVILSVSDFGDTPGFAHWKGSGPVFHALSGELSRSGLPGRAPLLPPGDLAVECAIVQAVYVTMVACWQALQTGRGDHVDFSILDGAVQALDPGYGVGGSAAAGVRPSALPRGRPNAAHLYPILPCKDGFVRFCVMAPRQWQGLLRWMGEPAEFADPSFNAITTRYGSPDLVPAMARFLAGMTRLEVEAGAQQHGVPAAALLDLDEALQSPQMTARSPFKPVEIAPGLAAPFPDGVMEIDGCRMGIRSPAPSLPDRSTVWHESPPMPRGNAAPQRPLNGIKVLDFGVIVVGSEAGRMLADQGADVIKVESSTYPDGLRQTAGPEPVSASYASGNRNKKSIAINIRDPRGKALLLDLVRQSDVILSNFKGGTLESLGLDHAALKHINPRIIVTDSSAYGPTGPWARRMGYGPLVRASAGLTMQWRYPHEETSFSDAITIYPDHVAGRIVAIGVLALLIRRRRTGRGGRVSVSQAEVMLCHLGKQIAARALGLAGATITNADEHSQVYPCAGDDDWCVVTIRGDADRQAISRVTGDVPLNQWLAHRPASEAMQKLQEAGVAAGAMLRISELPDFAYFKARGFFRSTRHPHIAEAVIMENAPARFAMMPDPADGPAPLLGEHTEELLRERLGISDDELADLLAQEVVEQHAGG</sequence>
<reference evidence="3 4" key="1">
    <citation type="submission" date="2019-12" db="EMBL/GenBank/DDBJ databases">
        <title>Genomic-based taxomic classification of the family Erythrobacteraceae.</title>
        <authorList>
            <person name="Xu L."/>
        </authorList>
    </citation>
    <scope>NUCLEOTIDE SEQUENCE [LARGE SCALE GENOMIC DNA]</scope>
    <source>
        <strain evidence="3 4">KCTC 52259</strain>
    </source>
</reference>
<gene>
    <name evidence="3" type="ORF">GRI44_09175</name>
</gene>
<keyword evidence="1 3" id="KW-0808">Transferase</keyword>
<dbReference type="Pfam" id="PF02515">
    <property type="entry name" value="CoA_transf_3"/>
    <property type="match status" value="3"/>
</dbReference>
<dbReference type="InterPro" id="IPR003673">
    <property type="entry name" value="CoA-Trfase_fam_III"/>
</dbReference>
<evidence type="ECO:0000256" key="1">
    <source>
        <dbReference type="ARBA" id="ARBA00022679"/>
    </source>
</evidence>
<feature type="region of interest" description="Disordered" evidence="2">
    <location>
        <begin position="370"/>
        <end position="394"/>
    </location>
</feature>
<accession>A0A6L7GHE0</accession>
<keyword evidence="4" id="KW-1185">Reference proteome</keyword>
<dbReference type="OrthoDB" id="5720311at2"/>
<dbReference type="Gene3D" id="3.40.50.10540">
    <property type="entry name" value="Crotonobetainyl-coa:carnitine coa-transferase, domain 1"/>
    <property type="match status" value="2"/>
</dbReference>
<comment type="caution">
    <text evidence="3">The sequence shown here is derived from an EMBL/GenBank/DDBJ whole genome shotgun (WGS) entry which is preliminary data.</text>
</comment>
<proteinExistence type="predicted"/>
<dbReference type="EMBL" id="WTYU01000002">
    <property type="protein sequence ID" value="MXP14915.1"/>
    <property type="molecule type" value="Genomic_DNA"/>
</dbReference>
<evidence type="ECO:0000256" key="2">
    <source>
        <dbReference type="SAM" id="MobiDB-lite"/>
    </source>
</evidence>
<dbReference type="AlphaFoldDB" id="A0A6L7GHE0"/>
<dbReference type="PANTHER" id="PTHR48228">
    <property type="entry name" value="SUCCINYL-COA--D-CITRAMALATE COA-TRANSFERASE"/>
    <property type="match status" value="1"/>
</dbReference>
<dbReference type="GO" id="GO:0016740">
    <property type="term" value="F:transferase activity"/>
    <property type="evidence" value="ECO:0007669"/>
    <property type="project" value="UniProtKB-KW"/>
</dbReference>
<dbReference type="Proteomes" id="UP000473531">
    <property type="component" value="Unassembled WGS sequence"/>
</dbReference>
<dbReference type="InterPro" id="IPR050509">
    <property type="entry name" value="CoA-transferase_III"/>
</dbReference>
<evidence type="ECO:0000313" key="4">
    <source>
        <dbReference type="Proteomes" id="UP000473531"/>
    </source>
</evidence>